<evidence type="ECO:0000256" key="1">
    <source>
        <dbReference type="SAM" id="MobiDB-lite"/>
    </source>
</evidence>
<evidence type="ECO:0000313" key="2">
    <source>
        <dbReference type="EMBL" id="SHK94755.1"/>
    </source>
</evidence>
<dbReference type="EMBL" id="FRAR01000032">
    <property type="protein sequence ID" value="SHK94755.1"/>
    <property type="molecule type" value="Genomic_DNA"/>
</dbReference>
<dbReference type="STRING" id="1121421.SAMN02745123_03688"/>
<accession>A0A1M6WMJ8</accession>
<evidence type="ECO:0000313" key="3">
    <source>
        <dbReference type="Proteomes" id="UP000183997"/>
    </source>
</evidence>
<organism evidence="2 3">
    <name type="scientific">Desulforamulus aeronauticus DSM 10349</name>
    <dbReference type="NCBI Taxonomy" id="1121421"/>
    <lineage>
        <taxon>Bacteria</taxon>
        <taxon>Bacillati</taxon>
        <taxon>Bacillota</taxon>
        <taxon>Clostridia</taxon>
        <taxon>Eubacteriales</taxon>
        <taxon>Peptococcaceae</taxon>
        <taxon>Desulforamulus</taxon>
    </lineage>
</organism>
<reference evidence="3" key="1">
    <citation type="submission" date="2016-11" db="EMBL/GenBank/DDBJ databases">
        <authorList>
            <person name="Varghese N."/>
            <person name="Submissions S."/>
        </authorList>
    </citation>
    <scope>NUCLEOTIDE SEQUENCE [LARGE SCALE GENOMIC DNA]</scope>
    <source>
        <strain evidence="3">DSM 10349</strain>
    </source>
</reference>
<gene>
    <name evidence="2" type="ORF">SAMN02745123_03688</name>
</gene>
<feature type="region of interest" description="Disordered" evidence="1">
    <location>
        <begin position="21"/>
        <end position="45"/>
    </location>
</feature>
<sequence>MTKNKGTINRPEAEKIARQITKASSEERLYGYDPGDDYAQGTPMA</sequence>
<name>A0A1M6WMJ8_9FIRM</name>
<protein>
    <submittedName>
        <fullName evidence="2">Uncharacterized protein</fullName>
    </submittedName>
</protein>
<dbReference type="RefSeq" id="WP_175549071.1">
    <property type="nucleotide sequence ID" value="NZ_FRAR01000032.1"/>
</dbReference>
<proteinExistence type="predicted"/>
<dbReference type="Proteomes" id="UP000183997">
    <property type="component" value="Unassembled WGS sequence"/>
</dbReference>
<dbReference type="AlphaFoldDB" id="A0A1M6WMJ8"/>
<keyword evidence="3" id="KW-1185">Reference proteome</keyword>